<name>A0A1G4E8M4_PLAVI</name>
<dbReference type="AlphaFoldDB" id="A0A1G4E8M4"/>
<dbReference type="InterPro" id="IPR008780">
    <property type="entry name" value="Plasmodium_Vir"/>
</dbReference>
<dbReference type="VEuPathDB" id="PlasmoDB:PVP01_0220600"/>
<feature type="compositionally biased region" description="Basic and acidic residues" evidence="1">
    <location>
        <begin position="237"/>
        <end position="254"/>
    </location>
</feature>
<dbReference type="Proteomes" id="UP000305196">
    <property type="component" value="Unassembled WGS sequence"/>
</dbReference>
<accession>A0A1G4E8M4</accession>
<gene>
    <name evidence="2" type="ORF">PVC01_000136900</name>
</gene>
<dbReference type="EMBL" id="FLYI01000528">
    <property type="protein sequence ID" value="SCA60880.1"/>
    <property type="molecule type" value="Genomic_DNA"/>
</dbReference>
<evidence type="ECO:0000313" key="2">
    <source>
        <dbReference type="EMBL" id="SCA60880.1"/>
    </source>
</evidence>
<dbReference type="VEuPathDB" id="PlasmoDB:PVX_121345"/>
<sequence length="455" mass="52018">MTSNKEDMLYIQHHNYNYVIRQHNRAIDYKHYGEEPLDEIMPHMRTLNNKLEKNDYIVKTFFKLLSNSVPYIDGQVPNYCKYVNLWLNKEYLKENNQTKIPNFGVFKAFVKKLNEVKAGYGNKSCEEYINPLDSKTITKIDFLYLLYDLYNKINNSKTTETDLNNACSKLAVLTKDYRDSIYNYYDKDKDLYNKLENIIKLIHDKTGNNSPCKESISFIKPINLVNRQNEEEALKQAAEQEKLNREKAATRQVREEEDPNHPDLLQSKDLSSKSLDNGLQVLRQENGDVHSTSYRAGLPELVTSGLPRHTQRFESAERQESPTGSFWLKGHTPQRRNTYTIEGMVEPSEVVHEQEDKGITRPGTLGGSTGIPGYITEVFGSVDPVPVVGVSGGMGALFLLFRYTPLGTFFRGGRGRAHRIPRSFNGQFLGAFPDVNEYNGGYIGYGPMDIPYGAE</sequence>
<proteinExistence type="predicted"/>
<organism evidence="2 3">
    <name type="scientific">Plasmodium vivax</name>
    <name type="common">malaria parasite P. vivax</name>
    <dbReference type="NCBI Taxonomy" id="5855"/>
    <lineage>
        <taxon>Eukaryota</taxon>
        <taxon>Sar</taxon>
        <taxon>Alveolata</taxon>
        <taxon>Apicomplexa</taxon>
        <taxon>Aconoidasida</taxon>
        <taxon>Haemosporida</taxon>
        <taxon>Plasmodiidae</taxon>
        <taxon>Plasmodium</taxon>
        <taxon>Plasmodium (Plasmodium)</taxon>
    </lineage>
</organism>
<evidence type="ECO:0000256" key="1">
    <source>
        <dbReference type="SAM" id="MobiDB-lite"/>
    </source>
</evidence>
<dbReference type="VEuPathDB" id="PlasmoDB:PVW1_080005000"/>
<reference evidence="2 3" key="1">
    <citation type="submission" date="2016-07" db="EMBL/GenBank/DDBJ databases">
        <authorList>
            <consortium name="Pathogen Informatics"/>
        </authorList>
    </citation>
    <scope>NUCLEOTIDE SEQUENCE [LARGE SCALE GENOMIC DNA]</scope>
</reference>
<evidence type="ECO:0000313" key="3">
    <source>
        <dbReference type="Proteomes" id="UP000305196"/>
    </source>
</evidence>
<protein>
    <submittedName>
        <fullName evidence="2">VIR protein</fullName>
    </submittedName>
</protein>
<dbReference type="VEuPathDB" id="PlasmoDB:PVPAM_000010700"/>
<feature type="region of interest" description="Disordered" evidence="1">
    <location>
        <begin position="237"/>
        <end position="271"/>
    </location>
</feature>
<dbReference type="Pfam" id="PF05795">
    <property type="entry name" value="Plasmodium_Vir"/>
    <property type="match status" value="1"/>
</dbReference>